<keyword evidence="1" id="KW-0694">RNA-binding</keyword>
<accession>A0A1W2BRP7</accession>
<dbReference type="AlphaFoldDB" id="A0A1W2BRP7"/>
<name>A0A1W2BRP7_9BACT</name>
<dbReference type="InterPro" id="IPR036986">
    <property type="entry name" value="S4_RNA-bd_sf"/>
</dbReference>
<evidence type="ECO:0000313" key="3">
    <source>
        <dbReference type="Proteomes" id="UP000192418"/>
    </source>
</evidence>
<dbReference type="GO" id="GO:0003723">
    <property type="term" value="F:RNA binding"/>
    <property type="evidence" value="ECO:0007669"/>
    <property type="project" value="UniProtKB-KW"/>
</dbReference>
<organism evidence="2 3">
    <name type="scientific">Desulfocicer vacuolatum DSM 3385</name>
    <dbReference type="NCBI Taxonomy" id="1121400"/>
    <lineage>
        <taxon>Bacteria</taxon>
        <taxon>Pseudomonadati</taxon>
        <taxon>Thermodesulfobacteriota</taxon>
        <taxon>Desulfobacteria</taxon>
        <taxon>Desulfobacterales</taxon>
        <taxon>Desulfobacteraceae</taxon>
        <taxon>Desulfocicer</taxon>
    </lineage>
</organism>
<sequence>MEPRDVVINQEPVELYKILKFENLVMSGGEAKHVIAQGLVTLNGKVETRKRKKIFAGDVVAFQGEEMHLVVPG</sequence>
<dbReference type="Proteomes" id="UP000192418">
    <property type="component" value="Unassembled WGS sequence"/>
</dbReference>
<dbReference type="STRING" id="1121400.SAMN02746065_10977"/>
<protein>
    <submittedName>
        <fullName evidence="2">Ribosome-associated protein</fullName>
    </submittedName>
</protein>
<dbReference type="PROSITE" id="PS50889">
    <property type="entry name" value="S4"/>
    <property type="match status" value="1"/>
</dbReference>
<keyword evidence="3" id="KW-1185">Reference proteome</keyword>
<dbReference type="OrthoDB" id="9802835at2"/>
<evidence type="ECO:0000313" key="2">
    <source>
        <dbReference type="EMBL" id="SMC75623.1"/>
    </source>
</evidence>
<evidence type="ECO:0000256" key="1">
    <source>
        <dbReference type="PROSITE-ProRule" id="PRU00182"/>
    </source>
</evidence>
<gene>
    <name evidence="2" type="ORF">SAMN02746065_10977</name>
</gene>
<dbReference type="Gene3D" id="3.10.290.10">
    <property type="entry name" value="RNA-binding S4 domain"/>
    <property type="match status" value="1"/>
</dbReference>
<dbReference type="RefSeq" id="WP_084068887.1">
    <property type="nucleotide sequence ID" value="NZ_FWXY01000009.1"/>
</dbReference>
<reference evidence="2 3" key="1">
    <citation type="submission" date="2017-04" db="EMBL/GenBank/DDBJ databases">
        <authorList>
            <person name="Afonso C.L."/>
            <person name="Miller P.J."/>
            <person name="Scott M.A."/>
            <person name="Spackman E."/>
            <person name="Goraichik I."/>
            <person name="Dimitrov K.M."/>
            <person name="Suarez D.L."/>
            <person name="Swayne D.E."/>
        </authorList>
    </citation>
    <scope>NUCLEOTIDE SEQUENCE [LARGE SCALE GENOMIC DNA]</scope>
    <source>
        <strain evidence="2 3">DSM 3385</strain>
    </source>
</reference>
<dbReference type="CDD" id="cd00165">
    <property type="entry name" value="S4"/>
    <property type="match status" value="1"/>
</dbReference>
<proteinExistence type="predicted"/>
<dbReference type="EMBL" id="FWXY01000009">
    <property type="protein sequence ID" value="SMC75623.1"/>
    <property type="molecule type" value="Genomic_DNA"/>
</dbReference>
<dbReference type="Pfam" id="PF13275">
    <property type="entry name" value="S4_2"/>
    <property type="match status" value="1"/>
</dbReference>
<dbReference type="SUPFAM" id="SSF55174">
    <property type="entry name" value="Alpha-L RNA-binding motif"/>
    <property type="match status" value="1"/>
</dbReference>